<dbReference type="GO" id="GO:0016787">
    <property type="term" value="F:hydrolase activity"/>
    <property type="evidence" value="ECO:0007669"/>
    <property type="project" value="UniProtKB-KW"/>
</dbReference>
<dbReference type="Pfam" id="PF03819">
    <property type="entry name" value="MazG"/>
    <property type="match status" value="1"/>
</dbReference>
<name>A0A6J5TAC4_9CAUD</name>
<proteinExistence type="predicted"/>
<sequence length="90" mass="10141">MNKKLDEIMNILSEECAEVIQAISKCNRFGLENSKPGKPLTNAQHLEGEIGDLLAMVDLLQSMGVVTEDGMERAKQAKFEKLKKWSNIYE</sequence>
<accession>A0A6J5TAC4</accession>
<feature type="domain" description="NTP pyrophosphohydrolase MazG-like" evidence="1">
    <location>
        <begin position="6"/>
        <end position="63"/>
    </location>
</feature>
<protein>
    <submittedName>
        <fullName evidence="2">NTP pyrophosphohydrolase MazG, putative catalytic core</fullName>
    </submittedName>
</protein>
<dbReference type="EMBL" id="LR797824">
    <property type="protein sequence ID" value="CAB4241878.1"/>
    <property type="molecule type" value="Genomic_DNA"/>
</dbReference>
<gene>
    <name evidence="2" type="ORF">UFOVP71_416</name>
</gene>
<dbReference type="InterPro" id="IPR004518">
    <property type="entry name" value="MazG-like_dom"/>
</dbReference>
<organism evidence="2">
    <name type="scientific">uncultured Caudovirales phage</name>
    <dbReference type="NCBI Taxonomy" id="2100421"/>
    <lineage>
        <taxon>Viruses</taxon>
        <taxon>Duplodnaviria</taxon>
        <taxon>Heunggongvirae</taxon>
        <taxon>Uroviricota</taxon>
        <taxon>Caudoviricetes</taxon>
        <taxon>Peduoviridae</taxon>
        <taxon>Maltschvirus</taxon>
        <taxon>Maltschvirus maltsch</taxon>
    </lineage>
</organism>
<evidence type="ECO:0000313" key="2">
    <source>
        <dbReference type="EMBL" id="CAB4241878.1"/>
    </source>
</evidence>
<dbReference type="Gene3D" id="1.10.287.1080">
    <property type="entry name" value="MazG-like"/>
    <property type="match status" value="1"/>
</dbReference>
<dbReference type="SUPFAM" id="SSF101386">
    <property type="entry name" value="all-alpha NTP pyrophosphatases"/>
    <property type="match status" value="1"/>
</dbReference>
<evidence type="ECO:0000259" key="1">
    <source>
        <dbReference type="Pfam" id="PF03819"/>
    </source>
</evidence>
<keyword evidence="2" id="KW-0378">Hydrolase</keyword>
<reference evidence="2" key="1">
    <citation type="submission" date="2020-05" db="EMBL/GenBank/DDBJ databases">
        <authorList>
            <person name="Chiriac C."/>
            <person name="Salcher M."/>
            <person name="Ghai R."/>
            <person name="Kavagutti S V."/>
        </authorList>
    </citation>
    <scope>NUCLEOTIDE SEQUENCE</scope>
</reference>